<evidence type="ECO:0000313" key="3">
    <source>
        <dbReference type="Proteomes" id="UP000293623"/>
    </source>
</evidence>
<keyword evidence="1" id="KW-1133">Transmembrane helix</keyword>
<keyword evidence="3" id="KW-1185">Reference proteome</keyword>
<dbReference type="AlphaFoldDB" id="A0A4V1QW00"/>
<organism evidence="2 3">
    <name type="scientific">Pelagerythrobacter rhizovicinus</name>
    <dbReference type="NCBI Taxonomy" id="2268576"/>
    <lineage>
        <taxon>Bacteria</taxon>
        <taxon>Pseudomonadati</taxon>
        <taxon>Pseudomonadota</taxon>
        <taxon>Alphaproteobacteria</taxon>
        <taxon>Sphingomonadales</taxon>
        <taxon>Erythrobacteraceae</taxon>
        <taxon>Pelagerythrobacter</taxon>
    </lineage>
</organism>
<accession>A0A4V1QW00</accession>
<gene>
    <name evidence="2" type="ORF">ETX26_11055</name>
</gene>
<dbReference type="EMBL" id="SDPV01000002">
    <property type="protein sequence ID" value="RXZ64426.1"/>
    <property type="molecule type" value="Genomic_DNA"/>
</dbReference>
<evidence type="ECO:0000256" key="1">
    <source>
        <dbReference type="SAM" id="Phobius"/>
    </source>
</evidence>
<dbReference type="RefSeq" id="WP_129524736.1">
    <property type="nucleotide sequence ID" value="NZ_SDPV01000002.1"/>
</dbReference>
<dbReference type="OrthoDB" id="7429148at2"/>
<name>A0A4V1QW00_9SPHN</name>
<feature type="transmembrane region" description="Helical" evidence="1">
    <location>
        <begin position="80"/>
        <end position="99"/>
    </location>
</feature>
<keyword evidence="1" id="KW-0812">Transmembrane</keyword>
<reference evidence="2 3" key="1">
    <citation type="submission" date="2019-01" db="EMBL/GenBank/DDBJ databases">
        <title>Altererythrobacter rhizovicinus sp. nov., isolated from the rhizosphere soil of Haloxylon ammodendron.</title>
        <authorList>
            <person name="Li H.-P."/>
            <person name="Gou J.-Y."/>
            <person name="Yao D."/>
            <person name="Han Q.-Q."/>
            <person name="Shao K.-Z."/>
            <person name="Zhao Q."/>
            <person name="Zhang J.-L."/>
        </authorList>
    </citation>
    <scope>NUCLEOTIDE SEQUENCE [LARGE SCALE GENOMIC DNA]</scope>
    <source>
        <strain evidence="2 3">AY-3R</strain>
    </source>
</reference>
<protein>
    <submittedName>
        <fullName evidence="2">Uncharacterized protein</fullName>
    </submittedName>
</protein>
<evidence type="ECO:0000313" key="2">
    <source>
        <dbReference type="EMBL" id="RXZ64426.1"/>
    </source>
</evidence>
<keyword evidence="1" id="KW-0472">Membrane</keyword>
<sequence>MTVQTSRAASPGDERRAQAEALLARYPDLSQSEIDDLRHWFGKEATALETALLAGDDRLGRPYQQFRKDHLDRLSALEKGIAAVIGVLLIAGLTALAIML</sequence>
<proteinExistence type="predicted"/>
<dbReference type="Proteomes" id="UP000293623">
    <property type="component" value="Unassembled WGS sequence"/>
</dbReference>
<comment type="caution">
    <text evidence="2">The sequence shown here is derived from an EMBL/GenBank/DDBJ whole genome shotgun (WGS) entry which is preliminary data.</text>
</comment>